<reference evidence="7 8" key="1">
    <citation type="submission" date="2021-01" db="EMBL/GenBank/DDBJ databases">
        <title>Belnapia mucosa sp. nov. and Belnapia arida sp. nov., isolated from the Tabernas Desert (Almeria, Spain).</title>
        <authorList>
            <person name="Molina-Menor E."/>
            <person name="Vidal-Verdu A."/>
            <person name="Calonge A."/>
            <person name="Satari L."/>
            <person name="Pereto Magraner J."/>
            <person name="Porcar Miralles M."/>
        </authorList>
    </citation>
    <scope>NUCLEOTIDE SEQUENCE [LARGE SCALE GENOMIC DNA]</scope>
    <source>
        <strain evidence="7 8">T6</strain>
    </source>
</reference>
<organism evidence="7 8">
    <name type="scientific">Belnapia mucosa</name>
    <dbReference type="NCBI Taxonomy" id="2804532"/>
    <lineage>
        <taxon>Bacteria</taxon>
        <taxon>Pseudomonadati</taxon>
        <taxon>Pseudomonadota</taxon>
        <taxon>Alphaproteobacteria</taxon>
        <taxon>Acetobacterales</taxon>
        <taxon>Roseomonadaceae</taxon>
        <taxon>Belnapia</taxon>
    </lineage>
</organism>
<dbReference type="InterPro" id="IPR000397">
    <property type="entry name" value="Heat_shock_Hsp33"/>
</dbReference>
<dbReference type="Gene3D" id="1.10.287.480">
    <property type="entry name" value="helix hairpin bin"/>
    <property type="match status" value="1"/>
</dbReference>
<proteinExistence type="predicted"/>
<evidence type="ECO:0000313" key="7">
    <source>
        <dbReference type="EMBL" id="MBL6454947.1"/>
    </source>
</evidence>
<keyword evidence="1" id="KW-0963">Cytoplasm</keyword>
<dbReference type="InterPro" id="IPR023212">
    <property type="entry name" value="Hsp33_helix_hairpin_bin_dom_sf"/>
</dbReference>
<dbReference type="SUPFAM" id="SSF64397">
    <property type="entry name" value="Hsp33 domain"/>
    <property type="match status" value="1"/>
</dbReference>
<dbReference type="PIRSF" id="PIRSF005261">
    <property type="entry name" value="Heat_shock_Hsp33"/>
    <property type="match status" value="1"/>
</dbReference>
<dbReference type="Gene3D" id="3.55.30.10">
    <property type="entry name" value="Hsp33 domain"/>
    <property type="match status" value="1"/>
</dbReference>
<evidence type="ECO:0000256" key="5">
    <source>
        <dbReference type="ARBA" id="ARBA00023284"/>
    </source>
</evidence>
<evidence type="ECO:0000256" key="4">
    <source>
        <dbReference type="ARBA" id="ARBA00023186"/>
    </source>
</evidence>
<keyword evidence="3" id="KW-1015">Disulfide bond</keyword>
<dbReference type="EMBL" id="JAEUXJ010000002">
    <property type="protein sequence ID" value="MBL6454947.1"/>
    <property type="molecule type" value="Genomic_DNA"/>
</dbReference>
<dbReference type="InterPro" id="IPR016153">
    <property type="entry name" value="Heat_shock_Hsp33_N"/>
</dbReference>
<gene>
    <name evidence="7" type="ORF">JMJ55_06405</name>
</gene>
<name>A0ABS1V061_9PROT</name>
<keyword evidence="2" id="KW-0862">Zinc</keyword>
<dbReference type="PANTHER" id="PTHR30111:SF1">
    <property type="entry name" value="33 KDA CHAPERONIN"/>
    <property type="match status" value="1"/>
</dbReference>
<sequence length="326" mass="34873">MSDPTQPSAKPDFLQHDRPPVPDISLPRGIQPFHLADQPVRGRLIRLGPLADALLTRHENHPQVTKLAGEALALTAGLAGALKYRGSFSLQAKGDGPVSMLLADCTEGGALRGYARADAEALARLLARDPIGDAAALLGRGYLAFTCDQGPDMDRYQGIVEIKGLTLAAMTGHYFDTSEQLRAHVRLACDRTEAGWRASALIMERVAGEGGIAPELDAGAQEEAWRTALALAATLTDAELLDDALPSHALLHRLFHAEGLQLDRPRPLSYGCRCSRSRLAGVLASFGGNDLDHMAQEDGAITMTCEFCNLDFRFDRAEVRGSGTGG</sequence>
<accession>A0ABS1V061</accession>
<evidence type="ECO:0000313" key="8">
    <source>
        <dbReference type="Proteomes" id="UP000606490"/>
    </source>
</evidence>
<keyword evidence="5" id="KW-0676">Redox-active center</keyword>
<dbReference type="Proteomes" id="UP000606490">
    <property type="component" value="Unassembled WGS sequence"/>
</dbReference>
<keyword evidence="4" id="KW-0143">Chaperone</keyword>
<keyword evidence="8" id="KW-1185">Reference proteome</keyword>
<evidence type="ECO:0000256" key="3">
    <source>
        <dbReference type="ARBA" id="ARBA00023157"/>
    </source>
</evidence>
<feature type="region of interest" description="Disordered" evidence="6">
    <location>
        <begin position="1"/>
        <end position="23"/>
    </location>
</feature>
<dbReference type="InterPro" id="IPR016154">
    <property type="entry name" value="Heat_shock_Hsp33_C"/>
</dbReference>
<dbReference type="SUPFAM" id="SSF118352">
    <property type="entry name" value="HSP33 redox switch-like"/>
    <property type="match status" value="1"/>
</dbReference>
<protein>
    <submittedName>
        <fullName evidence="7">Hsp33 family molecular chaperone HslO</fullName>
    </submittedName>
</protein>
<evidence type="ECO:0000256" key="1">
    <source>
        <dbReference type="ARBA" id="ARBA00022490"/>
    </source>
</evidence>
<comment type="caution">
    <text evidence="7">The sequence shown here is derived from an EMBL/GenBank/DDBJ whole genome shotgun (WGS) entry which is preliminary data.</text>
</comment>
<dbReference type="CDD" id="cd00498">
    <property type="entry name" value="Hsp33"/>
    <property type="match status" value="1"/>
</dbReference>
<dbReference type="Gene3D" id="3.90.1280.10">
    <property type="entry name" value="HSP33 redox switch-like"/>
    <property type="match status" value="1"/>
</dbReference>
<evidence type="ECO:0000256" key="6">
    <source>
        <dbReference type="SAM" id="MobiDB-lite"/>
    </source>
</evidence>
<evidence type="ECO:0000256" key="2">
    <source>
        <dbReference type="ARBA" id="ARBA00022833"/>
    </source>
</evidence>
<dbReference type="RefSeq" id="WP_202824680.1">
    <property type="nucleotide sequence ID" value="NZ_JAEUXJ010000002.1"/>
</dbReference>
<dbReference type="Pfam" id="PF01430">
    <property type="entry name" value="HSP33"/>
    <property type="match status" value="1"/>
</dbReference>
<dbReference type="PANTHER" id="PTHR30111">
    <property type="entry name" value="33 KDA CHAPERONIN"/>
    <property type="match status" value="1"/>
</dbReference>